<dbReference type="AlphaFoldDB" id="A0A2K2ATM0"/>
<keyword evidence="3" id="KW-1185">Reference proteome</keyword>
<organism evidence="2 3">
    <name type="scientific">Populus trichocarpa</name>
    <name type="common">Western balsam poplar</name>
    <name type="synonym">Populus balsamifera subsp. trichocarpa</name>
    <dbReference type="NCBI Taxonomy" id="3694"/>
    <lineage>
        <taxon>Eukaryota</taxon>
        <taxon>Viridiplantae</taxon>
        <taxon>Streptophyta</taxon>
        <taxon>Embryophyta</taxon>
        <taxon>Tracheophyta</taxon>
        <taxon>Spermatophyta</taxon>
        <taxon>Magnoliopsida</taxon>
        <taxon>eudicotyledons</taxon>
        <taxon>Gunneridae</taxon>
        <taxon>Pentapetalae</taxon>
        <taxon>rosids</taxon>
        <taxon>fabids</taxon>
        <taxon>Malpighiales</taxon>
        <taxon>Salicaceae</taxon>
        <taxon>Saliceae</taxon>
        <taxon>Populus</taxon>
    </lineage>
</organism>
<dbReference type="EMBL" id="CM009293">
    <property type="protein sequence ID" value="PNT40881.1"/>
    <property type="molecule type" value="Genomic_DNA"/>
</dbReference>
<feature type="transmembrane region" description="Helical" evidence="1">
    <location>
        <begin position="55"/>
        <end position="73"/>
    </location>
</feature>
<sequence length="91" mass="10341">MLPCCCDLYFMSPKDKSDFSGAIIIALGKYKSPIFSQFLTTFLPNVPLPPWTLPYFYIEYCWFVLSGGLLASFKLPSGHEKVKYGNVILVY</sequence>
<gene>
    <name evidence="2" type="ORF">POPTR_004G124700</name>
</gene>
<proteinExistence type="predicted"/>
<keyword evidence="1" id="KW-1133">Transmembrane helix</keyword>
<name>A0A2K2ATM0_POPTR</name>
<accession>A0A2K2ATM0</accession>
<keyword evidence="1" id="KW-0472">Membrane</keyword>
<evidence type="ECO:0000256" key="1">
    <source>
        <dbReference type="SAM" id="Phobius"/>
    </source>
</evidence>
<reference evidence="2 3" key="1">
    <citation type="journal article" date="2006" name="Science">
        <title>The genome of black cottonwood, Populus trichocarpa (Torr. &amp; Gray).</title>
        <authorList>
            <person name="Tuskan G.A."/>
            <person name="Difazio S."/>
            <person name="Jansson S."/>
            <person name="Bohlmann J."/>
            <person name="Grigoriev I."/>
            <person name="Hellsten U."/>
            <person name="Putnam N."/>
            <person name="Ralph S."/>
            <person name="Rombauts S."/>
            <person name="Salamov A."/>
            <person name="Schein J."/>
            <person name="Sterck L."/>
            <person name="Aerts A."/>
            <person name="Bhalerao R.R."/>
            <person name="Bhalerao R.P."/>
            <person name="Blaudez D."/>
            <person name="Boerjan W."/>
            <person name="Brun A."/>
            <person name="Brunner A."/>
            <person name="Busov V."/>
            <person name="Campbell M."/>
            <person name="Carlson J."/>
            <person name="Chalot M."/>
            <person name="Chapman J."/>
            <person name="Chen G.L."/>
            <person name="Cooper D."/>
            <person name="Coutinho P.M."/>
            <person name="Couturier J."/>
            <person name="Covert S."/>
            <person name="Cronk Q."/>
            <person name="Cunningham R."/>
            <person name="Davis J."/>
            <person name="Degroeve S."/>
            <person name="Dejardin A."/>
            <person name="Depamphilis C."/>
            <person name="Detter J."/>
            <person name="Dirks B."/>
            <person name="Dubchak I."/>
            <person name="Duplessis S."/>
            <person name="Ehlting J."/>
            <person name="Ellis B."/>
            <person name="Gendler K."/>
            <person name="Goodstein D."/>
            <person name="Gribskov M."/>
            <person name="Grimwood J."/>
            <person name="Groover A."/>
            <person name="Gunter L."/>
            <person name="Hamberger B."/>
            <person name="Heinze B."/>
            <person name="Helariutta Y."/>
            <person name="Henrissat B."/>
            <person name="Holligan D."/>
            <person name="Holt R."/>
            <person name="Huang W."/>
            <person name="Islam-Faridi N."/>
            <person name="Jones S."/>
            <person name="Jones-Rhoades M."/>
            <person name="Jorgensen R."/>
            <person name="Joshi C."/>
            <person name="Kangasjarvi J."/>
            <person name="Karlsson J."/>
            <person name="Kelleher C."/>
            <person name="Kirkpatrick R."/>
            <person name="Kirst M."/>
            <person name="Kohler A."/>
            <person name="Kalluri U."/>
            <person name="Larimer F."/>
            <person name="Leebens-Mack J."/>
            <person name="Leple J.C."/>
            <person name="Locascio P."/>
            <person name="Lou Y."/>
            <person name="Lucas S."/>
            <person name="Martin F."/>
            <person name="Montanini B."/>
            <person name="Napoli C."/>
            <person name="Nelson D.R."/>
            <person name="Nelson C."/>
            <person name="Nieminen K."/>
            <person name="Nilsson O."/>
            <person name="Pereda V."/>
            <person name="Peter G."/>
            <person name="Philippe R."/>
            <person name="Pilate G."/>
            <person name="Poliakov A."/>
            <person name="Razumovskaya J."/>
            <person name="Richardson P."/>
            <person name="Rinaldi C."/>
            <person name="Ritland K."/>
            <person name="Rouze P."/>
            <person name="Ryaboy D."/>
            <person name="Schmutz J."/>
            <person name="Schrader J."/>
            <person name="Segerman B."/>
            <person name="Shin H."/>
            <person name="Siddiqui A."/>
            <person name="Sterky F."/>
            <person name="Terry A."/>
            <person name="Tsai C.J."/>
            <person name="Uberbacher E."/>
            <person name="Unneberg P."/>
            <person name="Vahala J."/>
            <person name="Wall K."/>
            <person name="Wessler S."/>
            <person name="Yang G."/>
            <person name="Yin T."/>
            <person name="Douglas C."/>
            <person name="Marra M."/>
            <person name="Sandberg G."/>
            <person name="Van de Peer Y."/>
            <person name="Rokhsar D."/>
        </authorList>
    </citation>
    <scope>NUCLEOTIDE SEQUENCE [LARGE SCALE GENOMIC DNA]</scope>
    <source>
        <strain evidence="3">cv. Nisqually</strain>
    </source>
</reference>
<evidence type="ECO:0000313" key="3">
    <source>
        <dbReference type="Proteomes" id="UP000006729"/>
    </source>
</evidence>
<dbReference type="InParanoid" id="A0A2K2ATM0"/>
<evidence type="ECO:0000313" key="2">
    <source>
        <dbReference type="EMBL" id="PNT40881.1"/>
    </source>
</evidence>
<protein>
    <submittedName>
        <fullName evidence="2">Uncharacterized protein</fullName>
    </submittedName>
</protein>
<keyword evidence="1" id="KW-0812">Transmembrane</keyword>
<dbReference type="Proteomes" id="UP000006729">
    <property type="component" value="Chromosome 4"/>
</dbReference>